<gene>
    <name evidence="3" type="ORF">ABXR19_07665</name>
</gene>
<evidence type="ECO:0000259" key="2">
    <source>
        <dbReference type="Pfam" id="PF09835"/>
    </source>
</evidence>
<feature type="transmembrane region" description="Helical" evidence="1">
    <location>
        <begin position="83"/>
        <end position="104"/>
    </location>
</feature>
<keyword evidence="1" id="KW-0812">Transmembrane</keyword>
<evidence type="ECO:0000313" key="3">
    <source>
        <dbReference type="EMBL" id="MET7014064.1"/>
    </source>
</evidence>
<evidence type="ECO:0000256" key="1">
    <source>
        <dbReference type="SAM" id="Phobius"/>
    </source>
</evidence>
<reference evidence="3 4" key="1">
    <citation type="submission" date="2024-07" db="EMBL/GenBank/DDBJ databases">
        <title>Uliginosibacterium flavum JJ3220;KACC:17644.</title>
        <authorList>
            <person name="Kim M.K."/>
        </authorList>
    </citation>
    <scope>NUCLEOTIDE SEQUENCE [LARGE SCALE GENOMIC DNA]</scope>
    <source>
        <strain evidence="3 4">KACC:17644</strain>
    </source>
</reference>
<protein>
    <submittedName>
        <fullName evidence="3">DUF2062 domain-containing protein</fullName>
    </submittedName>
</protein>
<feature type="transmembrane region" description="Helical" evidence="1">
    <location>
        <begin position="139"/>
        <end position="158"/>
    </location>
</feature>
<dbReference type="PANTHER" id="PTHR40547:SF1">
    <property type="entry name" value="SLL0298 PROTEIN"/>
    <property type="match status" value="1"/>
</dbReference>
<dbReference type="Proteomes" id="UP001549691">
    <property type="component" value="Unassembled WGS sequence"/>
</dbReference>
<dbReference type="PANTHER" id="PTHR40547">
    <property type="entry name" value="SLL0298 PROTEIN"/>
    <property type="match status" value="1"/>
</dbReference>
<feature type="transmembrane region" description="Helical" evidence="1">
    <location>
        <begin position="42"/>
        <end position="71"/>
    </location>
</feature>
<name>A0ABV2TJG7_9RHOO</name>
<keyword evidence="1" id="KW-0472">Membrane</keyword>
<feature type="domain" description="DUF2062" evidence="2">
    <location>
        <begin position="24"/>
        <end position="169"/>
    </location>
</feature>
<sequence>MRKLIRRHLPHSDKLREHKVFSLLGNSVLHPRLWHLNRHSAAGGLAIGMFCSLIPGPLQMLGAAILCIYFRVNLPLALVGTWFSNPFTIAPLYMVAFYIGRFVSGSEAKFQAPPEFDFHSLGATLHALWHWMLALGHPLLIGVPILAFLMALASYFGVKWAWEFHLRRSLVRRRAACQAKQSRKI</sequence>
<accession>A0ABV2TJG7</accession>
<dbReference type="InterPro" id="IPR018639">
    <property type="entry name" value="DUF2062"/>
</dbReference>
<comment type="caution">
    <text evidence="3">The sequence shown here is derived from an EMBL/GenBank/DDBJ whole genome shotgun (WGS) entry which is preliminary data.</text>
</comment>
<keyword evidence="1" id="KW-1133">Transmembrane helix</keyword>
<proteinExistence type="predicted"/>
<organism evidence="3 4">
    <name type="scientific">Uliginosibacterium flavum</name>
    <dbReference type="NCBI Taxonomy" id="1396831"/>
    <lineage>
        <taxon>Bacteria</taxon>
        <taxon>Pseudomonadati</taxon>
        <taxon>Pseudomonadota</taxon>
        <taxon>Betaproteobacteria</taxon>
        <taxon>Rhodocyclales</taxon>
        <taxon>Zoogloeaceae</taxon>
        <taxon>Uliginosibacterium</taxon>
    </lineage>
</organism>
<evidence type="ECO:0000313" key="4">
    <source>
        <dbReference type="Proteomes" id="UP001549691"/>
    </source>
</evidence>
<dbReference type="RefSeq" id="WP_354600520.1">
    <property type="nucleotide sequence ID" value="NZ_JBEWZI010000006.1"/>
</dbReference>
<dbReference type="Pfam" id="PF09835">
    <property type="entry name" value="DUF2062"/>
    <property type="match status" value="1"/>
</dbReference>
<dbReference type="EMBL" id="JBEWZI010000006">
    <property type="protein sequence ID" value="MET7014064.1"/>
    <property type="molecule type" value="Genomic_DNA"/>
</dbReference>
<keyword evidence="4" id="KW-1185">Reference proteome</keyword>